<feature type="domain" description="AAA+ ATPase" evidence="4">
    <location>
        <begin position="42"/>
        <end position="183"/>
    </location>
</feature>
<dbReference type="InterPro" id="IPR027417">
    <property type="entry name" value="P-loop_NTPase"/>
</dbReference>
<dbReference type="OrthoDB" id="9808397at2"/>
<sequence>MALAPEKQNQPAHILDTVINRIGQIVLGKERQARLSLACLLARGHLLIEDLPGVGKTTLAHVLAKVLGLQFQRIQFTADLLPADILGVSIYQADTKNFVYHPGPVFSQLVLADEINRATPKTQSALLEAMEERQVTADGVTHKLPQPFFVIATQNPHHLIGTFPLPESQLDRFLMRIEMGYPDRAAERALLKGRDRRELVESLQPVIGADKLAAMQQLAARVHTADPLLDYVQNLLDATRRAGEFAEGLSPRAGLSLVAAARAWALLAGRDMVLPEDVQAVAPSVIGHRLRPASGGRTVNITRLLESVPIP</sequence>
<dbReference type="SMART" id="SM00382">
    <property type="entry name" value="AAA"/>
    <property type="match status" value="1"/>
</dbReference>
<dbReference type="Gene3D" id="1.10.8.80">
    <property type="entry name" value="Magnesium chelatase subunit I, C-Terminal domain"/>
    <property type="match status" value="1"/>
</dbReference>
<evidence type="ECO:0000256" key="1">
    <source>
        <dbReference type="ARBA" id="ARBA00022741"/>
    </source>
</evidence>
<dbReference type="InParanoid" id="A0A1B4XJV0"/>
<protein>
    <submittedName>
        <fullName evidence="5">ATPase AAA</fullName>
    </submittedName>
</protein>
<dbReference type="SUPFAM" id="SSF52540">
    <property type="entry name" value="P-loop containing nucleoside triphosphate hydrolases"/>
    <property type="match status" value="1"/>
</dbReference>
<evidence type="ECO:0000313" key="6">
    <source>
        <dbReference type="Proteomes" id="UP000243180"/>
    </source>
</evidence>
<dbReference type="Pfam" id="PF07726">
    <property type="entry name" value="AAA_3"/>
    <property type="match status" value="1"/>
</dbReference>
<evidence type="ECO:0000259" key="4">
    <source>
        <dbReference type="SMART" id="SM00382"/>
    </source>
</evidence>
<dbReference type="CDD" id="cd00009">
    <property type="entry name" value="AAA"/>
    <property type="match status" value="1"/>
</dbReference>
<keyword evidence="1" id="KW-0547">Nucleotide-binding</keyword>
<dbReference type="InterPro" id="IPR041628">
    <property type="entry name" value="ChlI/MoxR_AAA_lid"/>
</dbReference>
<name>A0A1B4XJV0_9GAMM</name>
<reference evidence="5 6" key="1">
    <citation type="submission" date="2015-05" db="EMBL/GenBank/DDBJ databases">
        <title>Complete genome sequence of a sulfur-oxidizing gammaproteobacterium strain HA5.</title>
        <authorList>
            <person name="Miura A."/>
            <person name="Kojima H."/>
            <person name="Fukui M."/>
        </authorList>
    </citation>
    <scope>NUCLEOTIDE SEQUENCE [LARGE SCALE GENOMIC DNA]</scope>
    <source>
        <strain evidence="5 6">HA5</strain>
    </source>
</reference>
<dbReference type="Proteomes" id="UP000243180">
    <property type="component" value="Chromosome"/>
</dbReference>
<accession>A0A1B4XJV0</accession>
<dbReference type="KEGG" id="slim:SCL_2804"/>
<dbReference type="InterPro" id="IPR003593">
    <property type="entry name" value="AAA+_ATPase"/>
</dbReference>
<dbReference type="Gene3D" id="3.40.50.300">
    <property type="entry name" value="P-loop containing nucleotide triphosphate hydrolases"/>
    <property type="match status" value="1"/>
</dbReference>
<dbReference type="PIRSF" id="PIRSF002849">
    <property type="entry name" value="AAA_ATPase_chaperone_MoxR_prd"/>
    <property type="match status" value="1"/>
</dbReference>
<evidence type="ECO:0000256" key="2">
    <source>
        <dbReference type="ARBA" id="ARBA00022840"/>
    </source>
</evidence>
<dbReference type="GO" id="GO:0005524">
    <property type="term" value="F:ATP binding"/>
    <property type="evidence" value="ECO:0007669"/>
    <property type="project" value="UniProtKB-KW"/>
</dbReference>
<dbReference type="InterPro" id="IPR050764">
    <property type="entry name" value="CbbQ/NirQ/NorQ/GpvN"/>
</dbReference>
<dbReference type="EMBL" id="AP014879">
    <property type="protein sequence ID" value="BAV35081.1"/>
    <property type="molecule type" value="Genomic_DNA"/>
</dbReference>
<dbReference type="RefSeq" id="WP_096361763.1">
    <property type="nucleotide sequence ID" value="NZ_AP014879.1"/>
</dbReference>
<keyword evidence="2" id="KW-0067">ATP-binding</keyword>
<dbReference type="PANTHER" id="PTHR42759:SF5">
    <property type="entry name" value="METHANOL DEHYDROGENASE REGULATOR"/>
    <property type="match status" value="1"/>
</dbReference>
<dbReference type="Pfam" id="PF17863">
    <property type="entry name" value="AAA_lid_2"/>
    <property type="match status" value="1"/>
</dbReference>
<dbReference type="FunFam" id="3.40.50.300:FF:000640">
    <property type="entry name" value="MoxR family ATPase"/>
    <property type="match status" value="1"/>
</dbReference>
<dbReference type="AlphaFoldDB" id="A0A1B4XJV0"/>
<evidence type="ECO:0000256" key="3">
    <source>
        <dbReference type="ARBA" id="ARBA00061607"/>
    </source>
</evidence>
<proteinExistence type="inferred from homology"/>
<comment type="similarity">
    <text evidence="3">Belongs to the MoxR family.</text>
</comment>
<keyword evidence="6" id="KW-1185">Reference proteome</keyword>
<gene>
    <name evidence="5" type="ORF">SCL_2804</name>
</gene>
<evidence type="ECO:0000313" key="5">
    <source>
        <dbReference type="EMBL" id="BAV35081.1"/>
    </source>
</evidence>
<dbReference type="InterPro" id="IPR011703">
    <property type="entry name" value="ATPase_AAA-3"/>
</dbReference>
<organism evidence="5 6">
    <name type="scientific">Sulfuricaulis limicola</name>
    <dbReference type="NCBI Taxonomy" id="1620215"/>
    <lineage>
        <taxon>Bacteria</taxon>
        <taxon>Pseudomonadati</taxon>
        <taxon>Pseudomonadota</taxon>
        <taxon>Gammaproteobacteria</taxon>
        <taxon>Acidiferrobacterales</taxon>
        <taxon>Acidiferrobacteraceae</taxon>
        <taxon>Sulfuricaulis</taxon>
    </lineage>
</organism>
<dbReference type="GO" id="GO:0016887">
    <property type="term" value="F:ATP hydrolysis activity"/>
    <property type="evidence" value="ECO:0007669"/>
    <property type="project" value="InterPro"/>
</dbReference>
<dbReference type="PANTHER" id="PTHR42759">
    <property type="entry name" value="MOXR FAMILY PROTEIN"/>
    <property type="match status" value="1"/>
</dbReference>